<proteinExistence type="inferred from homology"/>
<accession>A0A1Z3HUT1</accession>
<evidence type="ECO:0000256" key="1">
    <source>
        <dbReference type="ARBA" id="ARBA00009684"/>
    </source>
</evidence>
<keyword evidence="7 9" id="KW-0067">ATP-binding</keyword>
<comment type="function">
    <text evidence="9">Catalyzes the phosphorylation of the position 2 hydroxy group of 4-diphosphocytidyl-2C-methyl-D-erythritol.</text>
</comment>
<comment type="catalytic activity">
    <reaction evidence="9">
        <text>4-CDP-2-C-methyl-D-erythritol + ATP = 4-CDP-2-C-methyl-D-erythritol 2-phosphate + ADP + H(+)</text>
        <dbReference type="Rhea" id="RHEA:18437"/>
        <dbReference type="ChEBI" id="CHEBI:15378"/>
        <dbReference type="ChEBI" id="CHEBI:30616"/>
        <dbReference type="ChEBI" id="CHEBI:57823"/>
        <dbReference type="ChEBI" id="CHEBI:57919"/>
        <dbReference type="ChEBI" id="CHEBI:456216"/>
        <dbReference type="EC" id="2.7.1.148"/>
    </reaction>
</comment>
<dbReference type="Pfam" id="PF00288">
    <property type="entry name" value="GHMP_kinases_N"/>
    <property type="match status" value="1"/>
</dbReference>
<dbReference type="HAMAP" id="MF_00061">
    <property type="entry name" value="IspE"/>
    <property type="match status" value="1"/>
</dbReference>
<dbReference type="GO" id="GO:0019288">
    <property type="term" value="P:isopentenyl diphosphate biosynthetic process, methylerythritol 4-phosphate pathway"/>
    <property type="evidence" value="ECO:0007669"/>
    <property type="project" value="UniProtKB-UniRule"/>
</dbReference>
<gene>
    <name evidence="9 12" type="primary">ispE</name>
    <name evidence="12" type="ORF">XM38_048610</name>
</gene>
<comment type="pathway">
    <text evidence="9">Isoprenoid biosynthesis; isopentenyl diphosphate biosynthesis via DXP pathway; isopentenyl diphosphate from 1-deoxy-D-xylulose 5-phosphate: step 3/6.</text>
</comment>
<name>A0A1Z3HUT1_9CYAN</name>
<keyword evidence="4 9" id="KW-0808">Transferase</keyword>
<feature type="active site" evidence="9">
    <location>
        <position position="141"/>
    </location>
</feature>
<feature type="active site" evidence="9">
    <location>
        <position position="11"/>
    </location>
</feature>
<dbReference type="Gene3D" id="3.30.70.890">
    <property type="entry name" value="GHMP kinase, C-terminal domain"/>
    <property type="match status" value="1"/>
</dbReference>
<feature type="domain" description="GHMP kinase C-terminal" evidence="11">
    <location>
        <begin position="217"/>
        <end position="294"/>
    </location>
</feature>
<dbReference type="EC" id="2.7.1.148" evidence="2 9"/>
<evidence type="ECO:0000313" key="12">
    <source>
        <dbReference type="EMBL" id="ASC73887.1"/>
    </source>
</evidence>
<dbReference type="RefSeq" id="WP_080811701.1">
    <property type="nucleotide sequence ID" value="NZ_CP021983.2"/>
</dbReference>
<organism evidence="12 13">
    <name type="scientific">Halomicronema hongdechloris C2206</name>
    <dbReference type="NCBI Taxonomy" id="1641165"/>
    <lineage>
        <taxon>Bacteria</taxon>
        <taxon>Bacillati</taxon>
        <taxon>Cyanobacteriota</taxon>
        <taxon>Cyanophyceae</taxon>
        <taxon>Nodosilineales</taxon>
        <taxon>Nodosilineaceae</taxon>
        <taxon>Halomicronema</taxon>
    </lineage>
</organism>
<dbReference type="STRING" id="1641165.XM38_18850"/>
<dbReference type="SUPFAM" id="SSF54211">
    <property type="entry name" value="Ribosomal protein S5 domain 2-like"/>
    <property type="match status" value="1"/>
</dbReference>
<dbReference type="GO" id="GO:0050515">
    <property type="term" value="F:4-(cytidine 5'-diphospho)-2-C-methyl-D-erythritol kinase activity"/>
    <property type="evidence" value="ECO:0007669"/>
    <property type="project" value="UniProtKB-UniRule"/>
</dbReference>
<dbReference type="KEGG" id="hhg:XM38_048610"/>
<dbReference type="InterPro" id="IPR020568">
    <property type="entry name" value="Ribosomal_Su5_D2-typ_SF"/>
</dbReference>
<keyword evidence="9" id="KW-0414">Isoprene biosynthesis</keyword>
<evidence type="ECO:0000256" key="6">
    <source>
        <dbReference type="ARBA" id="ARBA00022777"/>
    </source>
</evidence>
<dbReference type="InterPro" id="IPR014721">
    <property type="entry name" value="Ribsml_uS5_D2-typ_fold_subgr"/>
</dbReference>
<evidence type="ECO:0000256" key="8">
    <source>
        <dbReference type="ARBA" id="ARBA00032554"/>
    </source>
</evidence>
<reference evidence="12 13" key="1">
    <citation type="journal article" date="2016" name="Biochim. Biophys. Acta">
        <title>Characterization of red-shifted phycobilisomes isolated from the chlorophyll f-containing cyanobacterium Halomicronema hongdechloris.</title>
        <authorList>
            <person name="Li Y."/>
            <person name="Lin Y."/>
            <person name="Garvey C.J."/>
            <person name="Birch D."/>
            <person name="Corkery R.W."/>
            <person name="Loughlin P.C."/>
            <person name="Scheer H."/>
            <person name="Willows R.D."/>
            <person name="Chen M."/>
        </authorList>
    </citation>
    <scope>NUCLEOTIDE SEQUENCE [LARGE SCALE GENOMIC DNA]</scope>
    <source>
        <strain evidence="12 13">C2206</strain>
    </source>
</reference>
<evidence type="ECO:0000313" key="13">
    <source>
        <dbReference type="Proteomes" id="UP000191901"/>
    </source>
</evidence>
<dbReference type="InterPro" id="IPR013750">
    <property type="entry name" value="GHMP_kinase_C_dom"/>
</dbReference>
<evidence type="ECO:0000256" key="7">
    <source>
        <dbReference type="ARBA" id="ARBA00022840"/>
    </source>
</evidence>
<keyword evidence="6 9" id="KW-0418">Kinase</keyword>
<comment type="similarity">
    <text evidence="1 9">Belongs to the GHMP kinase family. IspE subfamily.</text>
</comment>
<dbReference type="PANTHER" id="PTHR43527:SF2">
    <property type="entry name" value="4-DIPHOSPHOCYTIDYL-2-C-METHYL-D-ERYTHRITOL KINASE, CHLOROPLASTIC"/>
    <property type="match status" value="1"/>
</dbReference>
<dbReference type="PIRSF" id="PIRSF010376">
    <property type="entry name" value="IspE"/>
    <property type="match status" value="1"/>
</dbReference>
<dbReference type="PANTHER" id="PTHR43527">
    <property type="entry name" value="4-DIPHOSPHOCYTIDYL-2-C-METHYL-D-ERYTHRITOL KINASE, CHLOROPLASTIC"/>
    <property type="match status" value="1"/>
</dbReference>
<evidence type="ECO:0000256" key="3">
    <source>
        <dbReference type="ARBA" id="ARBA00017473"/>
    </source>
</evidence>
<dbReference type="GO" id="GO:0016114">
    <property type="term" value="P:terpenoid biosynthetic process"/>
    <property type="evidence" value="ECO:0007669"/>
    <property type="project" value="UniProtKB-UniRule"/>
</dbReference>
<dbReference type="Proteomes" id="UP000191901">
    <property type="component" value="Chromosome"/>
</dbReference>
<dbReference type="InterPro" id="IPR006204">
    <property type="entry name" value="GHMP_kinase_N_dom"/>
</dbReference>
<keyword evidence="5 9" id="KW-0547">Nucleotide-binding</keyword>
<dbReference type="UniPathway" id="UPA00056">
    <property type="reaction ID" value="UER00094"/>
</dbReference>
<dbReference type="AlphaFoldDB" id="A0A1Z3HUT1"/>
<dbReference type="Pfam" id="PF08544">
    <property type="entry name" value="GHMP_kinases_C"/>
    <property type="match status" value="1"/>
</dbReference>
<dbReference type="SUPFAM" id="SSF55060">
    <property type="entry name" value="GHMP Kinase, C-terminal domain"/>
    <property type="match status" value="1"/>
</dbReference>
<dbReference type="OrthoDB" id="9809438at2"/>
<protein>
    <recommendedName>
        <fullName evidence="3 9">4-diphosphocytidyl-2-C-methyl-D-erythritol kinase</fullName>
        <shortName evidence="9">CMK</shortName>
        <ecNumber evidence="2 9">2.7.1.148</ecNumber>
    </recommendedName>
    <alternativeName>
        <fullName evidence="8 9">4-(cytidine-5'-diphospho)-2-C-methyl-D-erythritol kinase</fullName>
    </alternativeName>
</protein>
<evidence type="ECO:0000256" key="5">
    <source>
        <dbReference type="ARBA" id="ARBA00022741"/>
    </source>
</evidence>
<dbReference type="EMBL" id="CP021983">
    <property type="protein sequence ID" value="ASC73887.1"/>
    <property type="molecule type" value="Genomic_DNA"/>
</dbReference>
<evidence type="ECO:0000256" key="9">
    <source>
        <dbReference type="HAMAP-Rule" id="MF_00061"/>
    </source>
</evidence>
<dbReference type="InterPro" id="IPR004424">
    <property type="entry name" value="IspE"/>
</dbReference>
<dbReference type="InterPro" id="IPR036554">
    <property type="entry name" value="GHMP_kinase_C_sf"/>
</dbReference>
<evidence type="ECO:0000256" key="4">
    <source>
        <dbReference type="ARBA" id="ARBA00022679"/>
    </source>
</evidence>
<feature type="binding site" evidence="9">
    <location>
        <begin position="99"/>
        <end position="109"/>
    </location>
    <ligand>
        <name>ATP</name>
        <dbReference type="ChEBI" id="CHEBI:30616"/>
    </ligand>
</feature>
<dbReference type="NCBIfam" id="TIGR00154">
    <property type="entry name" value="ispE"/>
    <property type="match status" value="1"/>
</dbReference>
<evidence type="ECO:0000259" key="10">
    <source>
        <dbReference type="Pfam" id="PF00288"/>
    </source>
</evidence>
<dbReference type="Gene3D" id="3.30.230.10">
    <property type="match status" value="1"/>
</dbReference>
<sequence length="314" mass="34120">MRLYSLLAAAKINLYLEIIGDRPDGFHELVMVMQSVDLADRVTVRSLGPETIRIRCDHPEVPTDGSNLAYRAAALLVEEFPNIMAKYGGVEITIEKHIPVGAGLAGGSANAAAVLVGLDLLWDLGLTQLELQTLGARLGSDVPFSLVGGTAIATGRGEQLDFLYGLDGLWVLLAKYRQLSVSTPWAYQGYRQQFSHTYVSDDVSRQARQARVRSGAMVTALGRQDGHQIGQALQNDLENVVLPAYPQVDRLRQVMAEMGGLGTLMSGSGPTVFTLAATLEEAETLKHQVSERLADTDLELWVARFTPTGVRLMD</sequence>
<keyword evidence="13" id="KW-1185">Reference proteome</keyword>
<dbReference type="GO" id="GO:0005524">
    <property type="term" value="F:ATP binding"/>
    <property type="evidence" value="ECO:0007669"/>
    <property type="project" value="UniProtKB-UniRule"/>
</dbReference>
<evidence type="ECO:0000256" key="2">
    <source>
        <dbReference type="ARBA" id="ARBA00012052"/>
    </source>
</evidence>
<evidence type="ECO:0000259" key="11">
    <source>
        <dbReference type="Pfam" id="PF08544"/>
    </source>
</evidence>
<feature type="domain" description="GHMP kinase N-terminal" evidence="10">
    <location>
        <begin position="67"/>
        <end position="149"/>
    </location>
</feature>